<dbReference type="Gene3D" id="3.40.50.410">
    <property type="entry name" value="von Willebrand factor, type A domain"/>
    <property type="match status" value="1"/>
</dbReference>
<dbReference type="Proteomes" id="UP000266089">
    <property type="component" value="Unassembled WGS sequence"/>
</dbReference>
<feature type="transmembrane region" description="Helical" evidence="1">
    <location>
        <begin position="54"/>
        <end position="72"/>
    </location>
</feature>
<organism evidence="3 4">
    <name type="scientific">Meiothermus taiwanensis</name>
    <dbReference type="NCBI Taxonomy" id="172827"/>
    <lineage>
        <taxon>Bacteria</taxon>
        <taxon>Thermotogati</taxon>
        <taxon>Deinococcota</taxon>
        <taxon>Deinococci</taxon>
        <taxon>Thermales</taxon>
        <taxon>Thermaceae</taxon>
        <taxon>Meiothermus</taxon>
    </lineage>
</organism>
<evidence type="ECO:0000256" key="1">
    <source>
        <dbReference type="SAM" id="Phobius"/>
    </source>
</evidence>
<comment type="caution">
    <text evidence="3">The sequence shown here is derived from an EMBL/GenBank/DDBJ whole genome shotgun (WGS) entry which is preliminary data.</text>
</comment>
<evidence type="ECO:0000313" key="4">
    <source>
        <dbReference type="Proteomes" id="UP000266089"/>
    </source>
</evidence>
<name>A0A399E1V2_9DEIN</name>
<evidence type="ECO:0000259" key="2">
    <source>
        <dbReference type="PROSITE" id="PS50234"/>
    </source>
</evidence>
<keyword evidence="1" id="KW-0812">Transmembrane</keyword>
<keyword evidence="1" id="KW-0472">Membrane</keyword>
<dbReference type="PANTHER" id="PTHR37947">
    <property type="entry name" value="BLL2462 PROTEIN"/>
    <property type="match status" value="1"/>
</dbReference>
<dbReference type="SMART" id="SM00327">
    <property type="entry name" value="VWA"/>
    <property type="match status" value="1"/>
</dbReference>
<gene>
    <name evidence="3" type="ORF">Mcate_00807</name>
</gene>
<sequence>MGFEFPLLLLLLLLLPLLAWAYQRRVQEGRSSGHVLYPSLAQLARLSEPRWKRHLSAVLYGLALALAIAALARPQAMLPVPDPAATVIVTIDISLSMRAQDIQPTRFEAAKQEAKNFVRSLPDGIKVGLVSFAGYATLEAEPTTDHQRVIDQIELLQMARRTAIGDGLLESLRAIPKDENGKPLGPSTVVLLSDGRTNSGVDPMEVAPFAKDMGVVVHTIGLGRRSNPDDPDQQWGGYWMQFDEETLRAIAEATGGQYYAAGSAEALRQAYRNLGRMVGWKPQRTEISGVFGLLAGVLLASSLLLSNLRRQVI</sequence>
<dbReference type="Pfam" id="PF13519">
    <property type="entry name" value="VWA_2"/>
    <property type="match status" value="1"/>
</dbReference>
<proteinExistence type="predicted"/>
<dbReference type="PROSITE" id="PS50234">
    <property type="entry name" value="VWFA"/>
    <property type="match status" value="1"/>
</dbReference>
<dbReference type="InterPro" id="IPR002035">
    <property type="entry name" value="VWF_A"/>
</dbReference>
<feature type="domain" description="VWFA" evidence="2">
    <location>
        <begin position="86"/>
        <end position="274"/>
    </location>
</feature>
<dbReference type="EMBL" id="QWKX01000014">
    <property type="protein sequence ID" value="RIH78485.1"/>
    <property type="molecule type" value="Genomic_DNA"/>
</dbReference>
<dbReference type="AlphaFoldDB" id="A0A399E1V2"/>
<reference evidence="3 4" key="1">
    <citation type="submission" date="2018-08" db="EMBL/GenBank/DDBJ databases">
        <title>Meiothermus cateniformans JCM 15151 genome sequencing project.</title>
        <authorList>
            <person name="Da Costa M.S."/>
            <person name="Albuquerque L."/>
            <person name="Raposo P."/>
            <person name="Froufe H.J.C."/>
            <person name="Barroso C.S."/>
            <person name="Egas C."/>
        </authorList>
    </citation>
    <scope>NUCLEOTIDE SEQUENCE [LARGE SCALE GENOMIC DNA]</scope>
    <source>
        <strain evidence="3 4">JCM 15151</strain>
    </source>
</reference>
<feature type="transmembrane region" description="Helical" evidence="1">
    <location>
        <begin position="287"/>
        <end position="305"/>
    </location>
</feature>
<dbReference type="InterPro" id="IPR036465">
    <property type="entry name" value="vWFA_dom_sf"/>
</dbReference>
<keyword evidence="1" id="KW-1133">Transmembrane helix</keyword>
<protein>
    <submittedName>
        <fullName evidence="3">VWFA-related Acidobacterial domain protein</fullName>
    </submittedName>
</protein>
<accession>A0A399E1V2</accession>
<evidence type="ECO:0000313" key="3">
    <source>
        <dbReference type="EMBL" id="RIH78485.1"/>
    </source>
</evidence>
<dbReference type="SUPFAM" id="SSF53300">
    <property type="entry name" value="vWA-like"/>
    <property type="match status" value="1"/>
</dbReference>
<dbReference type="OrthoDB" id="8882959at2"/>
<dbReference type="PANTHER" id="PTHR37947:SF1">
    <property type="entry name" value="BLL2462 PROTEIN"/>
    <property type="match status" value="1"/>
</dbReference>
<dbReference type="RefSeq" id="WP_119361515.1">
    <property type="nucleotide sequence ID" value="NZ_JBHSXZ010000012.1"/>
</dbReference>